<comment type="caution">
    <text evidence="1">The sequence shown here is derived from an EMBL/GenBank/DDBJ whole genome shotgun (WGS) entry which is preliminary data.</text>
</comment>
<gene>
    <name evidence="1" type="ORF">E5336_06120</name>
</gene>
<accession>A0AC61R7W6</accession>
<reference evidence="1" key="1">
    <citation type="submission" date="2019-04" db="EMBL/GenBank/DDBJ databases">
        <title>Microbes associate with the intestines of laboratory mice.</title>
        <authorList>
            <person name="Navarre W."/>
            <person name="Wong E."/>
            <person name="Huang K."/>
            <person name="Tropini C."/>
            <person name="Ng K."/>
            <person name="Yu B."/>
        </authorList>
    </citation>
    <scope>NUCLEOTIDE SEQUENCE</scope>
    <source>
        <strain evidence="1">NM09_H32</strain>
    </source>
</reference>
<organism evidence="1 2">
    <name type="scientific">Dubosiella muris</name>
    <dbReference type="NCBI Taxonomy" id="3038133"/>
    <lineage>
        <taxon>Bacteria</taxon>
        <taxon>Bacillati</taxon>
        <taxon>Bacillota</taxon>
        <taxon>Erysipelotrichia</taxon>
        <taxon>Erysipelotrichales</taxon>
        <taxon>Erysipelotrichaceae</taxon>
        <taxon>Dubosiella</taxon>
    </lineage>
</organism>
<evidence type="ECO:0000313" key="2">
    <source>
        <dbReference type="Proteomes" id="UP000308836"/>
    </source>
</evidence>
<name>A0AC61R7W6_9FIRM</name>
<protein>
    <submittedName>
        <fullName evidence="1">Uncharacterized protein</fullName>
    </submittedName>
</protein>
<proteinExistence type="predicted"/>
<dbReference type="Proteomes" id="UP000308836">
    <property type="component" value="Unassembled WGS sequence"/>
</dbReference>
<dbReference type="EMBL" id="SRYG01000010">
    <property type="protein sequence ID" value="TGY66061.1"/>
    <property type="molecule type" value="Genomic_DNA"/>
</dbReference>
<sequence length="568" mass="65270">MELVAEYLANLGLDAVKQHADSKIDEHKLKCALKEYIEREKKYNSVCTMAEECDFQGLIEYISQELLDDVTQRVFSIKKNERREAHEKIISKAIAKSKASTEKSRGRVRSIIATCLEIIRNFFKDKISFPEYYLASEMIDEINENTIIAVNSASLALQGAIKESNLYSVEKMSQMVADEQTPQVEKQLTKLFAGMSVEHRLYPYYGYTYNGKNLKSIPLSVDAERKYPAKLNCKATIRVGDRYFDDTTMDPFVFAYRNQLKLVLSVSEAVKLLGDEPDPIQNEATQLIGKDIVINPPEFPKAFPCAIKVGEKTYFDYILLRTEKILDDGTYIINNREQVDSAPIIYFEVKMNPKNPKKVDFKINQTKANNRELLNYARFMDELIRAKDLHIYMLDAKKDFIAGIVDNVNYESGFPSIPEEIDFLQRVCAIENYFKVEMNTHRDISLEEYNNIVKISDLILNDEVESTWEEASFSGVVGEAMRKQFENIDSSIAMLSYIGECNVKLLDAEFKFKYMHILKCAVIQNLDKIKSRVSILDDGDPIRIKFVPGEDNRVIDTLHIPKELEDET</sequence>
<keyword evidence="2" id="KW-1185">Reference proteome</keyword>
<evidence type="ECO:0000313" key="1">
    <source>
        <dbReference type="EMBL" id="TGY66061.1"/>
    </source>
</evidence>